<comment type="caution">
    <text evidence="2">The sequence shown here is derived from an EMBL/GenBank/DDBJ whole genome shotgun (WGS) entry which is preliminary data.</text>
</comment>
<accession>A0A255I244</accession>
<dbReference type="EMBL" id="NOKA02000048">
    <property type="protein sequence ID" value="RDY30108.1"/>
    <property type="molecule type" value="Genomic_DNA"/>
</dbReference>
<protein>
    <submittedName>
        <fullName evidence="2">Uncharacterized protein</fullName>
    </submittedName>
</protein>
<dbReference type="Proteomes" id="UP000216411">
    <property type="component" value="Unassembled WGS sequence"/>
</dbReference>
<evidence type="ECO:0000313" key="1">
    <source>
        <dbReference type="EMBL" id="PXV91009.1"/>
    </source>
</evidence>
<dbReference type="AlphaFoldDB" id="A0A255I244"/>
<proteinExistence type="predicted"/>
<reference evidence="2" key="3">
    <citation type="submission" date="2018-07" db="EMBL/GenBank/DDBJ databases">
        <authorList>
            <person name="Quirk P.G."/>
            <person name="Krulwich T.A."/>
        </authorList>
    </citation>
    <scope>NUCLEOTIDE SEQUENCE</scope>
    <source>
        <strain evidence="2">CCRI-19302</strain>
    </source>
</reference>
<evidence type="ECO:0000313" key="2">
    <source>
        <dbReference type="EMBL" id="RDY30108.1"/>
    </source>
</evidence>
<name>A0A255I244_9FIRM</name>
<dbReference type="OrthoDB" id="1771153at2"/>
<organism evidence="2 3">
    <name type="scientific">Lachnotalea glycerini</name>
    <dbReference type="NCBI Taxonomy" id="1763509"/>
    <lineage>
        <taxon>Bacteria</taxon>
        <taxon>Bacillati</taxon>
        <taxon>Bacillota</taxon>
        <taxon>Clostridia</taxon>
        <taxon>Lachnospirales</taxon>
        <taxon>Lachnospiraceae</taxon>
        <taxon>Lachnotalea</taxon>
    </lineage>
</organism>
<keyword evidence="3" id="KW-1185">Reference proteome</keyword>
<gene>
    <name evidence="1" type="ORF">C8E03_10416</name>
    <name evidence="2" type="ORF">CG710_016355</name>
</gene>
<reference evidence="1 4" key="2">
    <citation type="submission" date="2018-05" db="EMBL/GenBank/DDBJ databases">
        <title>Genomic Encyclopedia of Type Strains, Phase IV (KMG-IV): sequencing the most valuable type-strain genomes for metagenomic binning, comparative biology and taxonomic classification.</title>
        <authorList>
            <person name="Goeker M."/>
        </authorList>
    </citation>
    <scope>NUCLEOTIDE SEQUENCE [LARGE SCALE GENOMIC DNA]</scope>
    <source>
        <strain evidence="1 4">DSM 28816</strain>
    </source>
</reference>
<evidence type="ECO:0000313" key="3">
    <source>
        <dbReference type="Proteomes" id="UP000216411"/>
    </source>
</evidence>
<reference evidence="2 3" key="1">
    <citation type="journal article" date="2017" name="Genome Announc.">
        <title>Draft Genome Sequence of a Sporulating and Motile Strain of Lachnotalea glycerini Isolated from Water in Quebec City, Canada.</title>
        <authorList>
            <person name="Maheux A.F."/>
            <person name="Boudreau D.K."/>
            <person name="Berube E."/>
            <person name="Boissinot M."/>
            <person name="Raymond F."/>
            <person name="Brodeur S."/>
            <person name="Corbeil J."/>
            <person name="Isabel S."/>
            <person name="Omar R.F."/>
            <person name="Bergeron M.G."/>
        </authorList>
    </citation>
    <scope>NUCLEOTIDE SEQUENCE [LARGE SCALE GENOMIC DNA]</scope>
    <source>
        <strain evidence="2 3">CCRI-19302</strain>
    </source>
</reference>
<dbReference type="Proteomes" id="UP000247523">
    <property type="component" value="Unassembled WGS sequence"/>
</dbReference>
<evidence type="ECO:0000313" key="4">
    <source>
        <dbReference type="Proteomes" id="UP000247523"/>
    </source>
</evidence>
<sequence>MKKGLDLYFLIELENYVTNGVPLVLEGHASTPIQIYEALRECNDYMSDYVGNEKGELKEIRFDKVNYI</sequence>
<dbReference type="EMBL" id="QICS01000004">
    <property type="protein sequence ID" value="PXV91009.1"/>
    <property type="molecule type" value="Genomic_DNA"/>
</dbReference>
<dbReference type="RefSeq" id="WP_094380153.1">
    <property type="nucleotide sequence ID" value="NZ_NOKA02000048.1"/>
</dbReference>